<dbReference type="AlphaFoldDB" id="A0A8K0TTB9"/>
<sequence length="267" mass="28768">MIASSAVLKTAMCQRIRSWTCGTIHHQATAKPQSPMVQVSAKVQSPCADRSRTPVMGISTAERDSDGKGDRGNRASKVRGGWSVWTRGGVQLEGEGLCNWRWGANGAEESRSWGWGEGRGRSWTLLAGWPPEDRDPAAQSPSSHPASSTLWWPRWRMHGPCLASSLPRLVLCCGIVALEMITCGRVTVAAAAGPGAKSWPPSCTTRQREAGQSRLETGPQGATTWGCRAWVPPGRTQCGQKKGPLTLSVPGRPRTFPSVCGLRDAKW</sequence>
<organism evidence="2 3">
    <name type="scientific">Plectosphaerella cucumerina</name>
    <dbReference type="NCBI Taxonomy" id="40658"/>
    <lineage>
        <taxon>Eukaryota</taxon>
        <taxon>Fungi</taxon>
        <taxon>Dikarya</taxon>
        <taxon>Ascomycota</taxon>
        <taxon>Pezizomycotina</taxon>
        <taxon>Sordariomycetes</taxon>
        <taxon>Hypocreomycetidae</taxon>
        <taxon>Glomerellales</taxon>
        <taxon>Plectosphaerellaceae</taxon>
        <taxon>Plectosphaerella</taxon>
    </lineage>
</organism>
<accession>A0A8K0TTB9</accession>
<feature type="compositionally biased region" description="Basic and acidic residues" evidence="1">
    <location>
        <begin position="61"/>
        <end position="73"/>
    </location>
</feature>
<protein>
    <submittedName>
        <fullName evidence="2">Uncharacterized protein</fullName>
    </submittedName>
</protein>
<feature type="region of interest" description="Disordered" evidence="1">
    <location>
        <begin position="57"/>
        <end position="77"/>
    </location>
</feature>
<gene>
    <name evidence="2" type="ORF">B0T11DRAFT_18833</name>
</gene>
<feature type="region of interest" description="Disordered" evidence="1">
    <location>
        <begin position="126"/>
        <end position="148"/>
    </location>
</feature>
<feature type="region of interest" description="Disordered" evidence="1">
    <location>
        <begin position="192"/>
        <end position="221"/>
    </location>
</feature>
<feature type="compositionally biased region" description="Low complexity" evidence="1">
    <location>
        <begin position="137"/>
        <end position="148"/>
    </location>
</feature>
<evidence type="ECO:0000256" key="1">
    <source>
        <dbReference type="SAM" id="MobiDB-lite"/>
    </source>
</evidence>
<reference evidence="2" key="1">
    <citation type="journal article" date="2021" name="Nat. Commun.">
        <title>Genetic determinants of endophytism in the Arabidopsis root mycobiome.</title>
        <authorList>
            <person name="Mesny F."/>
            <person name="Miyauchi S."/>
            <person name="Thiergart T."/>
            <person name="Pickel B."/>
            <person name="Atanasova L."/>
            <person name="Karlsson M."/>
            <person name="Huettel B."/>
            <person name="Barry K.W."/>
            <person name="Haridas S."/>
            <person name="Chen C."/>
            <person name="Bauer D."/>
            <person name="Andreopoulos W."/>
            <person name="Pangilinan J."/>
            <person name="LaButti K."/>
            <person name="Riley R."/>
            <person name="Lipzen A."/>
            <person name="Clum A."/>
            <person name="Drula E."/>
            <person name="Henrissat B."/>
            <person name="Kohler A."/>
            <person name="Grigoriev I.V."/>
            <person name="Martin F.M."/>
            <person name="Hacquard S."/>
        </authorList>
    </citation>
    <scope>NUCLEOTIDE SEQUENCE</scope>
    <source>
        <strain evidence="2">MPI-CAGE-AT-0016</strain>
    </source>
</reference>
<evidence type="ECO:0000313" key="3">
    <source>
        <dbReference type="Proteomes" id="UP000813385"/>
    </source>
</evidence>
<name>A0A8K0TTB9_9PEZI</name>
<evidence type="ECO:0000313" key="2">
    <source>
        <dbReference type="EMBL" id="KAH7376267.1"/>
    </source>
</evidence>
<proteinExistence type="predicted"/>
<comment type="caution">
    <text evidence="2">The sequence shown here is derived from an EMBL/GenBank/DDBJ whole genome shotgun (WGS) entry which is preliminary data.</text>
</comment>
<dbReference type="Proteomes" id="UP000813385">
    <property type="component" value="Unassembled WGS sequence"/>
</dbReference>
<keyword evidence="3" id="KW-1185">Reference proteome</keyword>
<dbReference type="EMBL" id="JAGPXD010000001">
    <property type="protein sequence ID" value="KAH7376267.1"/>
    <property type="molecule type" value="Genomic_DNA"/>
</dbReference>